<sequence>MSMFDSNDILKIAELFKPPQQDENSDDEDIIGRPTVKDLGPQDLNVKTSVEDEKPNRKEADDEDLDPEEAASRYLDDENAEASDWRKTPQWDVSYRQQVTPSDVFLGMGGKTPGTASCENMIITVNLPGEKRQNVDLKITCERLELVSPRFRLNIPLPHPVDPQKGNAQFDTAQEKLVITLVLRREFDYINF</sequence>
<reference evidence="1" key="1">
    <citation type="submission" date="2022-04" db="EMBL/GenBank/DDBJ databases">
        <title>Chromosome-scale genome assembly of Holotrichia oblita Faldermann.</title>
        <authorList>
            <person name="Rongchong L."/>
        </authorList>
    </citation>
    <scope>NUCLEOTIDE SEQUENCE</scope>
    <source>
        <strain evidence="1">81SQS9</strain>
    </source>
</reference>
<evidence type="ECO:0000313" key="2">
    <source>
        <dbReference type="Proteomes" id="UP001056778"/>
    </source>
</evidence>
<comment type="caution">
    <text evidence="1">The sequence shown here is derived from an EMBL/GenBank/DDBJ whole genome shotgun (WGS) entry which is preliminary data.</text>
</comment>
<gene>
    <name evidence="1" type="ORF">MML48_3g00019679</name>
</gene>
<dbReference type="EMBL" id="CM043017">
    <property type="protein sequence ID" value="KAI4464246.1"/>
    <property type="molecule type" value="Genomic_DNA"/>
</dbReference>
<protein>
    <submittedName>
        <fullName evidence="1">Twister</fullName>
    </submittedName>
</protein>
<name>A0ACB9TBR4_HOLOL</name>
<dbReference type="Proteomes" id="UP001056778">
    <property type="component" value="Chromosome 3"/>
</dbReference>
<proteinExistence type="predicted"/>
<evidence type="ECO:0000313" key="1">
    <source>
        <dbReference type="EMBL" id="KAI4464246.1"/>
    </source>
</evidence>
<organism evidence="1 2">
    <name type="scientific">Holotrichia oblita</name>
    <name type="common">Chafer beetle</name>
    <dbReference type="NCBI Taxonomy" id="644536"/>
    <lineage>
        <taxon>Eukaryota</taxon>
        <taxon>Metazoa</taxon>
        <taxon>Ecdysozoa</taxon>
        <taxon>Arthropoda</taxon>
        <taxon>Hexapoda</taxon>
        <taxon>Insecta</taxon>
        <taxon>Pterygota</taxon>
        <taxon>Neoptera</taxon>
        <taxon>Endopterygota</taxon>
        <taxon>Coleoptera</taxon>
        <taxon>Polyphaga</taxon>
        <taxon>Scarabaeiformia</taxon>
        <taxon>Scarabaeidae</taxon>
        <taxon>Melolonthinae</taxon>
        <taxon>Holotrichia</taxon>
    </lineage>
</organism>
<accession>A0ACB9TBR4</accession>
<keyword evidence="2" id="KW-1185">Reference proteome</keyword>